<sequence>MSELRLHTESYGELLLLPHVPCLLIRWHGFANSHNLRFLLDKGLELYQAHAPRYPRLGWVADTRRFGAMPPADQQWALHSWNPRAYAAGIRHLIFVSPDTIFGQIALQQYAHNLEAAALGLRATYVSSLDAAWQQVLATR</sequence>
<comment type="caution">
    <text evidence="1">The sequence shown here is derived from an EMBL/GenBank/DDBJ whole genome shotgun (WGS) entry which is preliminary data.</text>
</comment>
<keyword evidence="2" id="KW-1185">Reference proteome</keyword>
<accession>A0A3R9NTB7</accession>
<dbReference type="Proteomes" id="UP000280066">
    <property type="component" value="Unassembled WGS sequence"/>
</dbReference>
<evidence type="ECO:0000313" key="2">
    <source>
        <dbReference type="Proteomes" id="UP000280066"/>
    </source>
</evidence>
<gene>
    <name evidence="1" type="ORF">EI290_00810</name>
</gene>
<name>A0A3R9NTB7_9BACT</name>
<reference evidence="1 2" key="1">
    <citation type="submission" date="2018-12" db="EMBL/GenBank/DDBJ databases">
        <authorList>
            <person name="Feng G."/>
            <person name="Zhu H."/>
        </authorList>
    </citation>
    <scope>NUCLEOTIDE SEQUENCE [LARGE SCALE GENOMIC DNA]</scope>
    <source>
        <strain evidence="1 2">9PBR-2</strain>
    </source>
</reference>
<evidence type="ECO:0000313" key="1">
    <source>
        <dbReference type="EMBL" id="RSK37232.1"/>
    </source>
</evidence>
<dbReference type="OrthoDB" id="981162at2"/>
<dbReference type="RefSeq" id="WP_125425669.1">
    <property type="nucleotide sequence ID" value="NZ_RWIS01000001.1"/>
</dbReference>
<protein>
    <submittedName>
        <fullName evidence="1">Uncharacterized protein</fullName>
    </submittedName>
</protein>
<dbReference type="EMBL" id="RWIS01000001">
    <property type="protein sequence ID" value="RSK37232.1"/>
    <property type="molecule type" value="Genomic_DNA"/>
</dbReference>
<dbReference type="AlphaFoldDB" id="A0A3R9NTB7"/>
<organism evidence="1 2">
    <name type="scientific">Hymenobacter metallilatus</name>
    <dbReference type="NCBI Taxonomy" id="2493666"/>
    <lineage>
        <taxon>Bacteria</taxon>
        <taxon>Pseudomonadati</taxon>
        <taxon>Bacteroidota</taxon>
        <taxon>Cytophagia</taxon>
        <taxon>Cytophagales</taxon>
        <taxon>Hymenobacteraceae</taxon>
        <taxon>Hymenobacter</taxon>
    </lineage>
</organism>
<proteinExistence type="predicted"/>